<dbReference type="Proteomes" id="UP000009183">
    <property type="component" value="Chromosome 4"/>
</dbReference>
<dbReference type="PROSITE" id="PS51257">
    <property type="entry name" value="PROKAR_LIPOPROTEIN"/>
    <property type="match status" value="1"/>
</dbReference>
<dbReference type="HOGENOM" id="CLU_3128172_0_0_1"/>
<organism evidence="2 3">
    <name type="scientific">Vitis vinifera</name>
    <name type="common">Grape</name>
    <dbReference type="NCBI Taxonomy" id="29760"/>
    <lineage>
        <taxon>Eukaryota</taxon>
        <taxon>Viridiplantae</taxon>
        <taxon>Streptophyta</taxon>
        <taxon>Embryophyta</taxon>
        <taxon>Tracheophyta</taxon>
        <taxon>Spermatophyta</taxon>
        <taxon>Magnoliopsida</taxon>
        <taxon>eudicotyledons</taxon>
        <taxon>Gunneridae</taxon>
        <taxon>Pentapetalae</taxon>
        <taxon>rosids</taxon>
        <taxon>Vitales</taxon>
        <taxon>Vitaceae</taxon>
        <taxon>Viteae</taxon>
        <taxon>Vitis</taxon>
    </lineage>
</organism>
<dbReference type="EMBL" id="FN594959">
    <property type="protein sequence ID" value="CCB44359.1"/>
    <property type="molecule type" value="Genomic_DNA"/>
</dbReference>
<dbReference type="PaxDb" id="29760-VIT_04s0023g03490.t01"/>
<keyword evidence="3" id="KW-1185">Reference proteome</keyword>
<evidence type="ECO:0000256" key="1">
    <source>
        <dbReference type="SAM" id="SignalP"/>
    </source>
</evidence>
<feature type="chain" id="PRO_5003337147" evidence="1">
    <location>
        <begin position="28"/>
        <end position="50"/>
    </location>
</feature>
<keyword evidence="1" id="KW-0732">Signal</keyword>
<dbReference type="AlphaFoldDB" id="F6GWM4"/>
<evidence type="ECO:0000313" key="3">
    <source>
        <dbReference type="Proteomes" id="UP000009183"/>
    </source>
</evidence>
<reference evidence="3" key="1">
    <citation type="journal article" date="2007" name="Nature">
        <title>The grapevine genome sequence suggests ancestral hexaploidization in major angiosperm phyla.</title>
        <authorList>
            <consortium name="The French-Italian Public Consortium for Grapevine Genome Characterization."/>
            <person name="Jaillon O."/>
            <person name="Aury J.-M."/>
            <person name="Noel B."/>
            <person name="Policriti A."/>
            <person name="Clepet C."/>
            <person name="Casagrande A."/>
            <person name="Choisne N."/>
            <person name="Aubourg S."/>
            <person name="Vitulo N."/>
            <person name="Jubin C."/>
            <person name="Vezzi A."/>
            <person name="Legeai F."/>
            <person name="Hugueney P."/>
            <person name="Dasilva C."/>
            <person name="Horner D."/>
            <person name="Mica E."/>
            <person name="Jublot D."/>
            <person name="Poulain J."/>
            <person name="Bruyere C."/>
            <person name="Billault A."/>
            <person name="Segurens B."/>
            <person name="Gouyvenoux M."/>
            <person name="Ugarte E."/>
            <person name="Cattonaro F."/>
            <person name="Anthouard V."/>
            <person name="Vico V."/>
            <person name="Del Fabbro C."/>
            <person name="Alaux M."/>
            <person name="Di Gaspero G."/>
            <person name="Dumas V."/>
            <person name="Felice N."/>
            <person name="Paillard S."/>
            <person name="Juman I."/>
            <person name="Moroldo M."/>
            <person name="Scalabrin S."/>
            <person name="Canaguier A."/>
            <person name="Le Clainche I."/>
            <person name="Malacrida G."/>
            <person name="Durand E."/>
            <person name="Pesole G."/>
            <person name="Laucou V."/>
            <person name="Chatelet P."/>
            <person name="Merdinoglu D."/>
            <person name="Delledonne M."/>
            <person name="Pezzotti M."/>
            <person name="Lecharny A."/>
            <person name="Scarpelli C."/>
            <person name="Artiguenave F."/>
            <person name="Pe M.E."/>
            <person name="Valle G."/>
            <person name="Morgante M."/>
            <person name="Caboche M."/>
            <person name="Adam-Blondon A.-F."/>
            <person name="Weissenbach J."/>
            <person name="Quetier F."/>
            <person name="Wincker P."/>
        </authorList>
    </citation>
    <scope>NUCLEOTIDE SEQUENCE [LARGE SCALE GENOMIC DNA]</scope>
    <source>
        <strain evidence="3">cv. Pinot noir / PN40024</strain>
    </source>
</reference>
<dbReference type="InParanoid" id="F6GWM4"/>
<feature type="signal peptide" evidence="1">
    <location>
        <begin position="1"/>
        <end position="27"/>
    </location>
</feature>
<name>F6GWM4_VITVI</name>
<gene>
    <name evidence="2" type="ordered locus">VIT_04s0023g03490</name>
</gene>
<sequence length="50" mass="5608">MPKNAFSSLISASLFLSMLSCFADTKARKWVRVALCMRQRNHAHQGLGNI</sequence>
<evidence type="ECO:0000313" key="2">
    <source>
        <dbReference type="EMBL" id="CCB44359.1"/>
    </source>
</evidence>
<protein>
    <submittedName>
        <fullName evidence="2">Uncharacterized protein</fullName>
    </submittedName>
</protein>
<proteinExistence type="predicted"/>
<accession>F6GWM4</accession>